<evidence type="ECO:0000256" key="1">
    <source>
        <dbReference type="SAM" id="Coils"/>
    </source>
</evidence>
<sequence length="1014" mass="116774">MDKLQGDQAPQVLKQELGERVKEISQLRTELERVKKDKNIVSGLVTQMQRDMSNKDSTIDRLTREAEVLKKEIREKDVQLLSLKKPSEVAKAAEENIAREKELTSLRQKFKIAENKLQEQLDIISGLRGELDKSKSELLYERELQRKLISDLDSVKVQLQDVQRSERVVRVDLEQMQKRNERLRSRVIQLTFSSPAVKAPDKEISDDELIDSLKKLVDDRAKLLNRIEELESSVTAAKSGKEELLSDAKKLREALESSAKRLKANGRLSGLLKEEIILVRSLCADEDLTWIRELFSEVLAAELDWENLIEQSLEKCGVKVAISNDNPGQHIQMLFSKWELSLAEVERLQTQIKLLEKEHKAELELKLSALTTEMENRIQDAVEKTKLKGDQDLNAAIDEIRATEKAKRKSRIEAEKRKTAEAEALLEQMRKSLEEHQQETKAKVEEAAGAVQEMETMRIAENILKEQLSKLQQQLVNQTVEFTSTKEEMMNKFKTEQASYEEQIKQHSVTICTMEDKLSKLLKEKKSISDQLSKLKSKPAVPPKVVVQRPREEIIAFEHVLNALRQENAVLKKEIVDSQSIIMGYISGEMSENQKQEMERNRELLHHKEGELTELRQQMVKLSKIIDSQKEEIQKLEGELSKEKSLSTKYKCHLEGNSGHVEKLEKELHREKEEQKRQLELLETEGRITSELTSLGAQCRGERHEQVIARQRDALAELRARVKTLEQSRPPVYTEDQALQKIMLLQRELAELRSNQALTDNLHIQDSSALGKEIGRARGFFSSSNAEAEMERSAHRETMDALDCSEAAYLSLCRCLADTLNIENIEGISSMAHIPKDEREHLIEERLARKDALLEDYESQLAQLKATLVLEERRTQEVNRLKNSARSRMEESEYLRETLNRTRDRLNQEKRLNTLIKDRRIVVNENTRHVTTGHHHCKIEDPKDVVKNKQQSELLKRKNYEIKKLKKELSDTERELDETHRARQLGSDLLIHADRCGPSCSGCPACRSLEIATA</sequence>
<reference evidence="2" key="1">
    <citation type="submission" date="2021-04" db="EMBL/GenBank/DDBJ databases">
        <authorList>
            <consortium name="Molecular Ecology Group"/>
        </authorList>
    </citation>
    <scope>NUCLEOTIDE SEQUENCE</scope>
</reference>
<dbReference type="PANTHER" id="PTHR18853:SF10">
    <property type="entry name" value="FHA DOMAIN-CONTAINING PROTEIN"/>
    <property type="match status" value="1"/>
</dbReference>
<evidence type="ECO:0000313" key="3">
    <source>
        <dbReference type="Proteomes" id="UP000678393"/>
    </source>
</evidence>
<dbReference type="OrthoDB" id="687730at2759"/>
<feature type="coiled-coil region" evidence="1">
    <location>
        <begin position="338"/>
        <end position="380"/>
    </location>
</feature>
<feature type="coiled-coil region" evidence="1">
    <location>
        <begin position="948"/>
        <end position="982"/>
    </location>
</feature>
<comment type="caution">
    <text evidence="2">The sequence shown here is derived from an EMBL/GenBank/DDBJ whole genome shotgun (WGS) entry which is preliminary data.</text>
</comment>
<organism evidence="2 3">
    <name type="scientific">Candidula unifasciata</name>
    <dbReference type="NCBI Taxonomy" id="100452"/>
    <lineage>
        <taxon>Eukaryota</taxon>
        <taxon>Metazoa</taxon>
        <taxon>Spiralia</taxon>
        <taxon>Lophotrochozoa</taxon>
        <taxon>Mollusca</taxon>
        <taxon>Gastropoda</taxon>
        <taxon>Heterobranchia</taxon>
        <taxon>Euthyneura</taxon>
        <taxon>Panpulmonata</taxon>
        <taxon>Eupulmonata</taxon>
        <taxon>Stylommatophora</taxon>
        <taxon>Helicina</taxon>
        <taxon>Helicoidea</taxon>
        <taxon>Geomitridae</taxon>
        <taxon>Candidula</taxon>
    </lineage>
</organism>
<dbReference type="EMBL" id="CAJHNH020001806">
    <property type="protein sequence ID" value="CAG5124562.1"/>
    <property type="molecule type" value="Genomic_DNA"/>
</dbReference>
<feature type="coiled-coil region" evidence="1">
    <location>
        <begin position="847"/>
        <end position="909"/>
    </location>
</feature>
<protein>
    <submittedName>
        <fullName evidence="2">Uncharacterized protein</fullName>
    </submittedName>
</protein>
<dbReference type="InterPro" id="IPR052642">
    <property type="entry name" value="CC-FHA_domain"/>
</dbReference>
<dbReference type="Proteomes" id="UP000678393">
    <property type="component" value="Unassembled WGS sequence"/>
</dbReference>
<feature type="coiled-coil region" evidence="1">
    <location>
        <begin position="518"/>
        <end position="755"/>
    </location>
</feature>
<gene>
    <name evidence="2" type="ORF">CUNI_LOCUS10120</name>
</gene>
<keyword evidence="1" id="KW-0175">Coiled coil</keyword>
<accession>A0A8S3ZC68</accession>
<feature type="coiled-coil region" evidence="1">
    <location>
        <begin position="213"/>
        <end position="265"/>
    </location>
</feature>
<evidence type="ECO:0000313" key="2">
    <source>
        <dbReference type="EMBL" id="CAG5124562.1"/>
    </source>
</evidence>
<name>A0A8S3ZC68_9EUPU</name>
<proteinExistence type="predicted"/>
<feature type="coiled-coil region" evidence="1">
    <location>
        <begin position="412"/>
        <end position="481"/>
    </location>
</feature>
<dbReference type="AlphaFoldDB" id="A0A8S3ZC68"/>
<dbReference type="PANTHER" id="PTHR18853">
    <property type="entry name" value="FORKHEAD-ASSOCIATED DOMAIN-CONTAINING PROTEIN 1-RELATED"/>
    <property type="match status" value="1"/>
</dbReference>
<feature type="coiled-coil region" evidence="1">
    <location>
        <begin position="14"/>
        <end position="79"/>
    </location>
</feature>
<keyword evidence="3" id="KW-1185">Reference proteome</keyword>